<dbReference type="RefSeq" id="WP_378241987.1">
    <property type="nucleotide sequence ID" value="NZ_JBHRWK010000046.1"/>
</dbReference>
<proteinExistence type="predicted"/>
<accession>A0ABV7P3V7</accession>
<keyword evidence="3" id="KW-1185">Reference proteome</keyword>
<dbReference type="Proteomes" id="UP001595645">
    <property type="component" value="Unassembled WGS sequence"/>
</dbReference>
<reference evidence="3" key="1">
    <citation type="journal article" date="2019" name="Int. J. Syst. Evol. Microbiol.">
        <title>The Global Catalogue of Microorganisms (GCM) 10K type strain sequencing project: providing services to taxonomists for standard genome sequencing and annotation.</title>
        <authorList>
            <consortium name="The Broad Institute Genomics Platform"/>
            <consortium name="The Broad Institute Genome Sequencing Center for Infectious Disease"/>
            <person name="Wu L."/>
            <person name="Ma J."/>
        </authorList>
    </citation>
    <scope>NUCLEOTIDE SEQUENCE [LARGE SCALE GENOMIC DNA]</scope>
    <source>
        <strain evidence="3">CGMCC 4.7676</strain>
    </source>
</reference>
<organism evidence="2 3">
    <name type="scientific">Amycolatopsis speibonae</name>
    <dbReference type="NCBI Taxonomy" id="1450224"/>
    <lineage>
        <taxon>Bacteria</taxon>
        <taxon>Bacillati</taxon>
        <taxon>Actinomycetota</taxon>
        <taxon>Actinomycetes</taxon>
        <taxon>Pseudonocardiales</taxon>
        <taxon>Pseudonocardiaceae</taxon>
        <taxon>Amycolatopsis</taxon>
    </lineage>
</organism>
<sequence length="150" mass="16786">MSDFWSVIGSNPVRDADDVDAALERISSRLDVMTPNTLERFAEFLHEALFRIDRRELAEIPVYLSGLEFEQTSDHFQYARCACILAGEKVYGEVLESGVGFGLFIAPATQGAEGLLYLASETYERKTGERLNSQSFFPVDSMSNVQGWSD</sequence>
<gene>
    <name evidence="2" type="ORF">ACFOSH_27635</name>
</gene>
<evidence type="ECO:0000313" key="3">
    <source>
        <dbReference type="Proteomes" id="UP001595645"/>
    </source>
</evidence>
<protein>
    <submittedName>
        <fullName evidence="2">DUF4240 domain-containing protein</fullName>
    </submittedName>
</protein>
<feature type="domain" description="DUF4240" evidence="1">
    <location>
        <begin position="2"/>
        <end position="125"/>
    </location>
</feature>
<name>A0ABV7P3V7_9PSEU</name>
<comment type="caution">
    <text evidence="2">The sequence shown here is derived from an EMBL/GenBank/DDBJ whole genome shotgun (WGS) entry which is preliminary data.</text>
</comment>
<dbReference type="Pfam" id="PF14024">
    <property type="entry name" value="DUF4240"/>
    <property type="match status" value="1"/>
</dbReference>
<dbReference type="InterPro" id="IPR025334">
    <property type="entry name" value="DUF4240"/>
</dbReference>
<evidence type="ECO:0000313" key="2">
    <source>
        <dbReference type="EMBL" id="MFC3453225.1"/>
    </source>
</evidence>
<dbReference type="EMBL" id="JBHRWK010000046">
    <property type="protein sequence ID" value="MFC3453225.1"/>
    <property type="molecule type" value="Genomic_DNA"/>
</dbReference>
<evidence type="ECO:0000259" key="1">
    <source>
        <dbReference type="Pfam" id="PF14024"/>
    </source>
</evidence>